<dbReference type="EMBL" id="JAPDRK010000002">
    <property type="protein sequence ID" value="KAJ9615768.1"/>
    <property type="molecule type" value="Genomic_DNA"/>
</dbReference>
<dbReference type="SUPFAM" id="SSF49785">
    <property type="entry name" value="Galactose-binding domain-like"/>
    <property type="match status" value="1"/>
</dbReference>
<feature type="domain" description="Xaa-Pro dipeptidyl-peptidase C-terminal" evidence="3">
    <location>
        <begin position="766"/>
        <end position="1027"/>
    </location>
</feature>
<dbReference type="InterPro" id="IPR013736">
    <property type="entry name" value="Xaa-Pro_dipept_C"/>
</dbReference>
<dbReference type="SMART" id="SM00939">
    <property type="entry name" value="PepX_C"/>
    <property type="match status" value="1"/>
</dbReference>
<accession>A0AA38XLS6</accession>
<organism evidence="4 5">
    <name type="scientific">Cladophialophora chaetospira</name>
    <dbReference type="NCBI Taxonomy" id="386627"/>
    <lineage>
        <taxon>Eukaryota</taxon>
        <taxon>Fungi</taxon>
        <taxon>Dikarya</taxon>
        <taxon>Ascomycota</taxon>
        <taxon>Pezizomycotina</taxon>
        <taxon>Eurotiomycetes</taxon>
        <taxon>Chaetothyriomycetidae</taxon>
        <taxon>Chaetothyriales</taxon>
        <taxon>Herpotrichiellaceae</taxon>
        <taxon>Cladophialophora</taxon>
    </lineage>
</organism>
<name>A0AA38XLS6_9EURO</name>
<dbReference type="Pfam" id="PF08530">
    <property type="entry name" value="PepX_C"/>
    <property type="match status" value="1"/>
</dbReference>
<dbReference type="Gene3D" id="2.60.120.260">
    <property type="entry name" value="Galactose-binding domain-like"/>
    <property type="match status" value="1"/>
</dbReference>
<dbReference type="InterPro" id="IPR050585">
    <property type="entry name" value="Xaa-Pro_dipeptidyl-ppase/CocE"/>
</dbReference>
<dbReference type="Pfam" id="PF02129">
    <property type="entry name" value="Peptidase_S15"/>
    <property type="match status" value="1"/>
</dbReference>
<dbReference type="InterPro" id="IPR000383">
    <property type="entry name" value="Xaa-Pro-like_dom"/>
</dbReference>
<protein>
    <recommendedName>
        <fullName evidence="3">Xaa-Pro dipeptidyl-peptidase C-terminal domain-containing protein</fullName>
    </recommendedName>
</protein>
<reference evidence="4" key="1">
    <citation type="submission" date="2022-10" db="EMBL/GenBank/DDBJ databases">
        <title>Culturing micro-colonial fungi from biological soil crusts in the Mojave desert and describing Neophaeococcomyces mojavensis, and introducing the new genera and species Taxawa tesnikishii.</title>
        <authorList>
            <person name="Kurbessoian T."/>
            <person name="Stajich J.E."/>
        </authorList>
    </citation>
    <scope>NUCLEOTIDE SEQUENCE</scope>
    <source>
        <strain evidence="4">TK_41</strain>
    </source>
</reference>
<dbReference type="InterPro" id="IPR005674">
    <property type="entry name" value="CocE/Ser_esterase"/>
</dbReference>
<dbReference type="InterPro" id="IPR008979">
    <property type="entry name" value="Galactose-bd-like_sf"/>
</dbReference>
<comment type="caution">
    <text evidence="4">The sequence shown here is derived from an EMBL/GenBank/DDBJ whole genome shotgun (WGS) entry which is preliminary data.</text>
</comment>
<dbReference type="AlphaFoldDB" id="A0AA38XLS6"/>
<dbReference type="PANTHER" id="PTHR43056:SF10">
    <property type="entry name" value="COCE_NOND FAMILY, PUTATIVE (AFU_ORTHOLOGUE AFUA_7G00600)-RELATED"/>
    <property type="match status" value="1"/>
</dbReference>
<dbReference type="Proteomes" id="UP001172673">
    <property type="component" value="Unassembled WGS sequence"/>
</dbReference>
<dbReference type="InterPro" id="IPR029058">
    <property type="entry name" value="AB_hydrolase_fold"/>
</dbReference>
<evidence type="ECO:0000256" key="2">
    <source>
        <dbReference type="SAM" id="MobiDB-lite"/>
    </source>
</evidence>
<evidence type="ECO:0000313" key="4">
    <source>
        <dbReference type="EMBL" id="KAJ9615768.1"/>
    </source>
</evidence>
<dbReference type="Gene3D" id="1.10.3020.20">
    <property type="match status" value="1"/>
</dbReference>
<evidence type="ECO:0000259" key="3">
    <source>
        <dbReference type="SMART" id="SM00939"/>
    </source>
</evidence>
<proteinExistence type="predicted"/>
<gene>
    <name evidence="4" type="ORF">H2200_001845</name>
</gene>
<dbReference type="GO" id="GO:0008239">
    <property type="term" value="F:dipeptidyl-peptidase activity"/>
    <property type="evidence" value="ECO:0007669"/>
    <property type="project" value="InterPro"/>
</dbReference>
<dbReference type="SUPFAM" id="SSF53474">
    <property type="entry name" value="alpha/beta-Hydrolases"/>
    <property type="match status" value="1"/>
</dbReference>
<evidence type="ECO:0000256" key="1">
    <source>
        <dbReference type="ARBA" id="ARBA00022801"/>
    </source>
</evidence>
<feature type="region of interest" description="Disordered" evidence="2">
    <location>
        <begin position="469"/>
        <end position="490"/>
    </location>
</feature>
<keyword evidence="1" id="KW-0378">Hydrolase</keyword>
<evidence type="ECO:0000313" key="5">
    <source>
        <dbReference type="Proteomes" id="UP001172673"/>
    </source>
</evidence>
<keyword evidence="5" id="KW-1185">Reference proteome</keyword>
<sequence>MGAATAFPLPLGLAVNEIGGSMVIPVMTDTTLCLSVIAAWKAVQFLAGQTSAYPHLSYEAQALQSLRHKLIVQGQAAVTDEAILAASLLWATGTMFAQQDALRRHATGVRALVTARGGLRCIGSVGEIGQAASIKQLILWADFLTAQFLGEEVHFEDIGPAYSMPPSLLKLSKAITIPPHIANLRPTTLKAVREMKLLLVSHDAATRTCRVSIAEYKALMSLLNHSTIERINLEHHLKNSDSPDECLMLAMNLMRLTVLFHAGPLFTIVISVISRLRNALKRTTLKSFIEISPEGINLYIWACFIGLVNDFDNENRAYFIEMLSSAMDTKYEESSWPEGWRTQTLDMLRSFIWSDTVLTRLYFEACHMIEALRTTNEPPRDFHSKDEPALMVQAVHDLIIESRKRYKDRLASCRNKRSRDYCQVVIWTSIAQTKSLLWWQTMALSDAEVFSVAGIEVIQKRITSIDDPHAKSTALSSSSTTLPKGFKKDPSRRGFEAATIWDRDIEVPMRDGVVLRADVFRPAEATEKVPALLVWSPYGKSGTGFLSLDVVPGRVGVPESALSGLESFEAPDPAEWTAHGYAVVNVDARGIMRWNGTAEGRDGYDTIEYLADLPWCNGHVGLIGVSWLAMAQWYIAAERPPHLSCMLPLEGLRDTYRESLCRGGVPYLPFWHFLRDHGLYGENLQEDPIAMLAKYPLMNGYWEDKRARVELINVPAYVLASMSTGLHTIGSTRGFEDIPHDKKWLRFHASHEWRELYQEDNTADLKKFLDFYTKGIKNDWEATPKARIPLIRYNKSPVDAIPFSDWPIPETLYKQLWLSNDQSLREDAAATVSGEASYQSDIQALQADDDPEFVEFVYTFTETSTLIGYPKAVLYLSCPDHDDMDIFVIIRKADKNGKVLRNVNIPLHELGAASEAEVETINSLKYIGPSGVLRASHRAIDPKLSKPHWPAHDHTREEKIPAGQVVKLEIGIWPAAIQFEAGEKLVFRIAGHQMVLAEFPPLRGQFKTGNKGRHVLHVGGEYDSHIVVPFVPV</sequence>
<dbReference type="Gene3D" id="3.40.50.1820">
    <property type="entry name" value="alpha/beta hydrolase"/>
    <property type="match status" value="1"/>
</dbReference>
<dbReference type="PANTHER" id="PTHR43056">
    <property type="entry name" value="PEPTIDASE S9 PROLYL OLIGOPEPTIDASE"/>
    <property type="match status" value="1"/>
</dbReference>
<feature type="compositionally biased region" description="Low complexity" evidence="2">
    <location>
        <begin position="472"/>
        <end position="482"/>
    </location>
</feature>
<dbReference type="NCBIfam" id="TIGR00976">
    <property type="entry name" value="CocE_NonD"/>
    <property type="match status" value="1"/>
</dbReference>